<evidence type="ECO:0000313" key="2">
    <source>
        <dbReference type="Proteomes" id="UP000814033"/>
    </source>
</evidence>
<protein>
    <submittedName>
        <fullName evidence="1">UreD-domain-containing protein</fullName>
    </submittedName>
</protein>
<comment type="caution">
    <text evidence="1">The sequence shown here is derived from an EMBL/GenBank/DDBJ whole genome shotgun (WGS) entry which is preliminary data.</text>
</comment>
<keyword evidence="2" id="KW-1185">Reference proteome</keyword>
<organism evidence="1 2">
    <name type="scientific">Auriscalpium vulgare</name>
    <dbReference type="NCBI Taxonomy" id="40419"/>
    <lineage>
        <taxon>Eukaryota</taxon>
        <taxon>Fungi</taxon>
        <taxon>Dikarya</taxon>
        <taxon>Basidiomycota</taxon>
        <taxon>Agaricomycotina</taxon>
        <taxon>Agaricomycetes</taxon>
        <taxon>Russulales</taxon>
        <taxon>Auriscalpiaceae</taxon>
        <taxon>Auriscalpium</taxon>
    </lineage>
</organism>
<dbReference type="EMBL" id="MU275859">
    <property type="protein sequence ID" value="KAI0050673.1"/>
    <property type="molecule type" value="Genomic_DNA"/>
</dbReference>
<accession>A0ACB8S3K6</accession>
<reference evidence="1" key="1">
    <citation type="submission" date="2021-02" db="EMBL/GenBank/DDBJ databases">
        <authorList>
            <consortium name="DOE Joint Genome Institute"/>
            <person name="Ahrendt S."/>
            <person name="Looney B.P."/>
            <person name="Miyauchi S."/>
            <person name="Morin E."/>
            <person name="Drula E."/>
            <person name="Courty P.E."/>
            <person name="Chicoki N."/>
            <person name="Fauchery L."/>
            <person name="Kohler A."/>
            <person name="Kuo A."/>
            <person name="Labutti K."/>
            <person name="Pangilinan J."/>
            <person name="Lipzen A."/>
            <person name="Riley R."/>
            <person name="Andreopoulos W."/>
            <person name="He G."/>
            <person name="Johnson J."/>
            <person name="Barry K.W."/>
            <person name="Grigoriev I.V."/>
            <person name="Nagy L."/>
            <person name="Hibbett D."/>
            <person name="Henrissat B."/>
            <person name="Matheny P.B."/>
            <person name="Labbe J."/>
            <person name="Martin F."/>
        </authorList>
    </citation>
    <scope>NUCLEOTIDE SEQUENCE</scope>
    <source>
        <strain evidence="1">FP105234-sp</strain>
    </source>
</reference>
<name>A0ACB8S3K6_9AGAM</name>
<reference evidence="1" key="2">
    <citation type="journal article" date="2022" name="New Phytol.">
        <title>Evolutionary transition to the ectomycorrhizal habit in the genomes of a hyperdiverse lineage of mushroom-forming fungi.</title>
        <authorList>
            <person name="Looney B."/>
            <person name="Miyauchi S."/>
            <person name="Morin E."/>
            <person name="Drula E."/>
            <person name="Courty P.E."/>
            <person name="Kohler A."/>
            <person name="Kuo A."/>
            <person name="LaButti K."/>
            <person name="Pangilinan J."/>
            <person name="Lipzen A."/>
            <person name="Riley R."/>
            <person name="Andreopoulos W."/>
            <person name="He G."/>
            <person name="Johnson J."/>
            <person name="Nolan M."/>
            <person name="Tritt A."/>
            <person name="Barry K.W."/>
            <person name="Grigoriev I.V."/>
            <person name="Nagy L.G."/>
            <person name="Hibbett D."/>
            <person name="Henrissat B."/>
            <person name="Matheny P.B."/>
            <person name="Labbe J."/>
            <person name="Martin F.M."/>
        </authorList>
    </citation>
    <scope>NUCLEOTIDE SEQUENCE</scope>
    <source>
        <strain evidence="1">FP105234-sp</strain>
    </source>
</reference>
<gene>
    <name evidence="1" type="ORF">FA95DRAFT_1535919</name>
</gene>
<dbReference type="Proteomes" id="UP000814033">
    <property type="component" value="Unassembled WGS sequence"/>
</dbReference>
<evidence type="ECO:0000313" key="1">
    <source>
        <dbReference type="EMBL" id="KAI0050673.1"/>
    </source>
</evidence>
<sequence length="307" mass="32945">MAPTSPLQDDHGKTAGRGQITIRSHGADISFPELAYTYPLKLLSPRIVQDGVGVVYMLSYGGGLVGGDSVHLSVDVGPGPRLVLLSQGSTKVFKTRAGSRAAPTRAGNDFAATRQRLDARVAAGGALLLLPDPVTCFRGAAYEQVQTLRLAAGASAVLLDWYTAGRRARGEAWAFARYRSVNEVFVDGARVARDAVLLDGCPDAVHPLPARALADKMAPYACYATVLLFGPLVGELVGELDARFKEISVFQVREPLEVLWSLSAVQGQGRILRVAGKETEDVRNWLKEALRALEKVVGDDVYNKAFV</sequence>
<proteinExistence type="predicted"/>